<keyword evidence="3" id="KW-0813">Transport</keyword>
<reference evidence="8 9" key="1">
    <citation type="submission" date="2022-02" db="EMBL/GenBank/DDBJ databases">
        <authorList>
            <person name="Min J."/>
        </authorList>
    </citation>
    <scope>NUCLEOTIDE SEQUENCE [LARGE SCALE GENOMIC DNA]</scope>
    <source>
        <strain evidence="8 9">GR10-1</strain>
    </source>
</reference>
<keyword evidence="7" id="KW-0998">Cell outer membrane</keyword>
<evidence type="ECO:0000256" key="1">
    <source>
        <dbReference type="ARBA" id="ARBA00004442"/>
    </source>
</evidence>
<keyword evidence="5" id="KW-0812">Transmembrane</keyword>
<dbReference type="PANTHER" id="PTHR30026">
    <property type="entry name" value="OUTER MEMBRANE PROTEIN TOLC"/>
    <property type="match status" value="1"/>
</dbReference>
<sequence>MQAIEFQQKAAVLGTKAAKAENLPTLALTGGYVAADIPKLLTITNAVNAGVGIQYNLANLWKSNAVLKQSKARETQLAASQALLVDDIRLSVNEDYQKAFVAKRKIEVYEKALTQAAENYRITKNKFDNSLVTITDLLDANVALLSTRINVLNARADAALAYRKLLQTTGILYQ</sequence>
<evidence type="ECO:0000256" key="5">
    <source>
        <dbReference type="ARBA" id="ARBA00022692"/>
    </source>
</evidence>
<protein>
    <submittedName>
        <fullName evidence="8">TolC family protein</fullName>
    </submittedName>
</protein>
<dbReference type="InterPro" id="IPR051906">
    <property type="entry name" value="TolC-like"/>
</dbReference>
<organism evidence="8 9">
    <name type="scientific">Niabella ginsengisoli</name>
    <dbReference type="NCBI Taxonomy" id="522298"/>
    <lineage>
        <taxon>Bacteria</taxon>
        <taxon>Pseudomonadati</taxon>
        <taxon>Bacteroidota</taxon>
        <taxon>Chitinophagia</taxon>
        <taxon>Chitinophagales</taxon>
        <taxon>Chitinophagaceae</taxon>
        <taxon>Niabella</taxon>
    </lineage>
</organism>
<evidence type="ECO:0000256" key="3">
    <source>
        <dbReference type="ARBA" id="ARBA00022448"/>
    </source>
</evidence>
<dbReference type="InterPro" id="IPR003423">
    <property type="entry name" value="OMP_efflux"/>
</dbReference>
<dbReference type="Gene3D" id="1.20.1600.10">
    <property type="entry name" value="Outer membrane efflux proteins (OEP)"/>
    <property type="match status" value="1"/>
</dbReference>
<evidence type="ECO:0000256" key="7">
    <source>
        <dbReference type="ARBA" id="ARBA00023237"/>
    </source>
</evidence>
<keyword evidence="4" id="KW-1134">Transmembrane beta strand</keyword>
<dbReference type="PANTHER" id="PTHR30026:SF20">
    <property type="entry name" value="OUTER MEMBRANE PROTEIN TOLC"/>
    <property type="match status" value="1"/>
</dbReference>
<evidence type="ECO:0000313" key="9">
    <source>
        <dbReference type="Proteomes" id="UP001202248"/>
    </source>
</evidence>
<evidence type="ECO:0000256" key="4">
    <source>
        <dbReference type="ARBA" id="ARBA00022452"/>
    </source>
</evidence>
<comment type="caution">
    <text evidence="8">The sequence shown here is derived from an EMBL/GenBank/DDBJ whole genome shotgun (WGS) entry which is preliminary data.</text>
</comment>
<dbReference type="Proteomes" id="UP001202248">
    <property type="component" value="Unassembled WGS sequence"/>
</dbReference>
<comment type="subcellular location">
    <subcellularLocation>
        <location evidence="1">Cell outer membrane</location>
    </subcellularLocation>
</comment>
<comment type="similarity">
    <text evidence="2">Belongs to the outer membrane factor (OMF) (TC 1.B.17) family.</text>
</comment>
<gene>
    <name evidence="8" type="ORF">MKP09_12970</name>
</gene>
<evidence type="ECO:0000256" key="2">
    <source>
        <dbReference type="ARBA" id="ARBA00007613"/>
    </source>
</evidence>
<keyword evidence="9" id="KW-1185">Reference proteome</keyword>
<name>A0ABS9SK64_9BACT</name>
<evidence type="ECO:0000256" key="6">
    <source>
        <dbReference type="ARBA" id="ARBA00023136"/>
    </source>
</evidence>
<evidence type="ECO:0000313" key="8">
    <source>
        <dbReference type="EMBL" id="MCH5598754.1"/>
    </source>
</evidence>
<accession>A0ABS9SK64</accession>
<dbReference type="SUPFAM" id="SSF56954">
    <property type="entry name" value="Outer membrane efflux proteins (OEP)"/>
    <property type="match status" value="1"/>
</dbReference>
<dbReference type="EMBL" id="JAKWBL010000002">
    <property type="protein sequence ID" value="MCH5598754.1"/>
    <property type="molecule type" value="Genomic_DNA"/>
</dbReference>
<proteinExistence type="inferred from homology"/>
<keyword evidence="6" id="KW-0472">Membrane</keyword>
<dbReference type="Pfam" id="PF02321">
    <property type="entry name" value="OEP"/>
    <property type="match status" value="1"/>
</dbReference>